<reference evidence="1 2" key="1">
    <citation type="submission" date="2019-02" db="EMBL/GenBank/DDBJ databases">
        <title>Genomic Encyclopedia of Type Strains, Phase IV (KMG-IV): sequencing the most valuable type-strain genomes for metagenomic binning, comparative biology and taxonomic classification.</title>
        <authorList>
            <person name="Goeker M."/>
        </authorList>
    </citation>
    <scope>NUCLEOTIDE SEQUENCE [LARGE SCALE GENOMIC DNA]</scope>
    <source>
        <strain evidence="1 2">DSM 18116</strain>
    </source>
</reference>
<accession>A0A4Q7MUI2</accession>
<dbReference type="OrthoDB" id="912532at2"/>
<organism evidence="1 2">
    <name type="scientific">Pseudobacter ginsenosidimutans</name>
    <dbReference type="NCBI Taxonomy" id="661488"/>
    <lineage>
        <taxon>Bacteria</taxon>
        <taxon>Pseudomonadati</taxon>
        <taxon>Bacteroidota</taxon>
        <taxon>Chitinophagia</taxon>
        <taxon>Chitinophagales</taxon>
        <taxon>Chitinophagaceae</taxon>
        <taxon>Pseudobacter</taxon>
    </lineage>
</organism>
<protein>
    <submittedName>
        <fullName evidence="1">Uncharacterized protein</fullName>
    </submittedName>
</protein>
<gene>
    <name evidence="1" type="ORF">EV199_4487</name>
</gene>
<proteinExistence type="predicted"/>
<sequence length="665" mass="76438">MTIFKTYTGNAMLNNALMTIEALARLKSVSAITPSLLKELYHQVDLKETNKRLKNYTMLFTNNGPLHNNKGNDDRVYGSLFSTIVSNFESEGANICEISGLAFQTTFNEFYELALKEAGFSNKEIGSKDTNISRTWFPLIGSLGSDAQALPQAKFTVQIHPICIAVLQFLPLSALLYKRGILLVDSSNFELSREMVAQNTQTLSEKIQNISLKESVENVRDFSKGDYLLKALDILAEKEDFEETYSDLNMWSFSNSGTGANCEIDRIPNFLIRKLQRLYTNAKIDIELKGILAKNETAYSFIKSLEKNTDWSLLYPNVFGSGKKAIRYEGVSPEFMEAYYAEVGKTELLPTAKYIAGLIQQYKSKAFEKLLVKTDGWNDPEYKVELFRVLVKATEDNKWGLEQHIAILDNKDELPIKNTYYQFQKLIHYFTWKKVQSNTLPPIYVLNTKVLKACKWIISLIQKDDKVNAIKSNLTNPNENAKVGFNRIVFDALANTEIALEEVIEILYDEEYNYRKYGLNEVLRIFFSQTDQQEFEFENLKSNLNRDALLQNWIAKIKSFANDYRAYYFGRYQGSGNGGLPHNKFQKTIDPFIKENDNFYTLLIEAIFNTNQFIKEREHTKDDKWKMEDLMTNPLGNNNRNICVLAVKFLLKETSIKPLELSIIN</sequence>
<dbReference type="Proteomes" id="UP000293874">
    <property type="component" value="Unassembled WGS sequence"/>
</dbReference>
<dbReference type="EMBL" id="SGXA01000002">
    <property type="protein sequence ID" value="RZS72566.1"/>
    <property type="molecule type" value="Genomic_DNA"/>
</dbReference>
<comment type="caution">
    <text evidence="1">The sequence shown here is derived from an EMBL/GenBank/DDBJ whole genome shotgun (WGS) entry which is preliminary data.</text>
</comment>
<dbReference type="AlphaFoldDB" id="A0A4Q7MUI2"/>
<dbReference type="RefSeq" id="WP_130542964.1">
    <property type="nucleotide sequence ID" value="NZ_CP042431.1"/>
</dbReference>
<name>A0A4Q7MUI2_9BACT</name>
<evidence type="ECO:0000313" key="1">
    <source>
        <dbReference type="EMBL" id="RZS72566.1"/>
    </source>
</evidence>
<keyword evidence="2" id="KW-1185">Reference proteome</keyword>
<evidence type="ECO:0000313" key="2">
    <source>
        <dbReference type="Proteomes" id="UP000293874"/>
    </source>
</evidence>